<evidence type="ECO:0000313" key="2">
    <source>
        <dbReference type="Proteomes" id="UP000789525"/>
    </source>
</evidence>
<name>A0ACA9KKJ7_9GLOM</name>
<proteinExistence type="predicted"/>
<organism evidence="1 2">
    <name type="scientific">Acaulospora colombiana</name>
    <dbReference type="NCBI Taxonomy" id="27376"/>
    <lineage>
        <taxon>Eukaryota</taxon>
        <taxon>Fungi</taxon>
        <taxon>Fungi incertae sedis</taxon>
        <taxon>Mucoromycota</taxon>
        <taxon>Glomeromycotina</taxon>
        <taxon>Glomeromycetes</taxon>
        <taxon>Diversisporales</taxon>
        <taxon>Acaulosporaceae</taxon>
        <taxon>Acaulospora</taxon>
    </lineage>
</organism>
<gene>
    <name evidence="1" type="ORF">ACOLOM_LOCUS1910</name>
</gene>
<dbReference type="Proteomes" id="UP000789525">
    <property type="component" value="Unassembled WGS sequence"/>
</dbReference>
<keyword evidence="2" id="KW-1185">Reference proteome</keyword>
<evidence type="ECO:0000313" key="1">
    <source>
        <dbReference type="EMBL" id="CAG8478940.1"/>
    </source>
</evidence>
<protein>
    <submittedName>
        <fullName evidence="1">6117_t:CDS:1</fullName>
    </submittedName>
</protein>
<comment type="caution">
    <text evidence="1">The sequence shown here is derived from an EMBL/GenBank/DDBJ whole genome shotgun (WGS) entry which is preliminary data.</text>
</comment>
<reference evidence="1" key="1">
    <citation type="submission" date="2021-06" db="EMBL/GenBank/DDBJ databases">
        <authorList>
            <person name="Kallberg Y."/>
            <person name="Tangrot J."/>
            <person name="Rosling A."/>
        </authorList>
    </citation>
    <scope>NUCLEOTIDE SEQUENCE</scope>
    <source>
        <strain evidence="1">CL356</strain>
    </source>
</reference>
<dbReference type="EMBL" id="CAJVPT010002304">
    <property type="protein sequence ID" value="CAG8478940.1"/>
    <property type="molecule type" value="Genomic_DNA"/>
</dbReference>
<accession>A0ACA9KKJ7</accession>
<sequence>MATPMDIDNKGSKRSGESSNAPSKQRVHFGSLEEVERQSRKKASATEVAINDAFRLEFQASFYTFVSITATIRRLGNANTTGEEIMNYELSESSKKAREEHQAILDEFERKKRARTLAVPTDDGRVRTKLRELGEPQCLFGEGPGDRRDRLRYLLSKAEGTDMVPDEDEETESESEEESTLSIDRNVVNLASGSTDKLIHLWSLENDTPIGSLRGHTSRVAKVDFHPSGRFLGSTGYDYSWRLWDIETTKELLLQEGHSREAYAIRFQNDGALVATGYTIAAHKSLVSDVRFFHGSVTFVSEEWDNGVRPTISGLYMVTCGYDGFVNIWSSDDWNLLKKLAGHDGFFVEMDRSELLKQFMGIVSCDEQQANFYLEANNWNLNSALSNFIEEPMGGVEQETVDPESFNAEGSFRGEQDSASNATPGSSSNNKRLPRVATLRDLDKEVSEEEEEEERENLFAGGEKSSVIIYILLKLERLKSIIDKFSKLKLIQWNLHTKSKRKIPKRNKENNQSIPSQRGGRGPAEEPETPTAIPQSFFTGTGYKLGSEEEPSVEIASPTAPTTDDEPLRAVVRHLTFWRNGFSIDDGHLMSYDDPENEQFLKEINLGRAPLALLNVRPGQPVDVRVARRLDEDYKPPPKKPTQPFSGSGQRLGSTLPSLVSSSTPGAYPSTSSSSNAVSTSMQGGSELEIDESMPITSIQIRLGDGTR</sequence>